<evidence type="ECO:0000256" key="3">
    <source>
        <dbReference type="ARBA" id="ARBA00007171"/>
    </source>
</evidence>
<name>A0A089LKV7_PAEBO</name>
<keyword evidence="14" id="KW-0132">Cell division</keyword>
<organism evidence="14 15">
    <name type="scientific">Paenibacillus borealis</name>
    <dbReference type="NCBI Taxonomy" id="160799"/>
    <lineage>
        <taxon>Bacteria</taxon>
        <taxon>Bacillati</taxon>
        <taxon>Bacillota</taxon>
        <taxon>Bacilli</taxon>
        <taxon>Bacillales</taxon>
        <taxon>Paenibacillaceae</taxon>
        <taxon>Paenibacillus</taxon>
    </lineage>
</organism>
<dbReference type="OrthoDB" id="9770103at2"/>
<evidence type="ECO:0000256" key="2">
    <source>
        <dbReference type="ARBA" id="ARBA00004236"/>
    </source>
</evidence>
<evidence type="ECO:0000256" key="6">
    <source>
        <dbReference type="ARBA" id="ARBA00022960"/>
    </source>
</evidence>
<dbReference type="HOGENOM" id="CLU_009289_1_1_9"/>
<feature type="transmembrane region" description="Helical" evidence="11">
    <location>
        <begin position="20"/>
        <end position="43"/>
    </location>
</feature>
<comment type="similarity">
    <text evidence="3">Belongs to the transpeptidase family.</text>
</comment>
<comment type="subcellular location">
    <subcellularLocation>
        <location evidence="2">Cell membrane</location>
    </subcellularLocation>
    <subcellularLocation>
        <location evidence="1">Membrane</location>
        <topology evidence="1">Single-pass membrane protein</topology>
    </subcellularLocation>
</comment>
<dbReference type="PANTHER" id="PTHR30627">
    <property type="entry name" value="PEPTIDOGLYCAN D,D-TRANSPEPTIDASE"/>
    <property type="match status" value="1"/>
</dbReference>
<keyword evidence="7" id="KW-0573">Peptidoglycan synthesis</keyword>
<evidence type="ECO:0000256" key="1">
    <source>
        <dbReference type="ARBA" id="ARBA00004167"/>
    </source>
</evidence>
<evidence type="ECO:0000256" key="7">
    <source>
        <dbReference type="ARBA" id="ARBA00022984"/>
    </source>
</evidence>
<dbReference type="GO" id="GO:0071972">
    <property type="term" value="F:peptidoglycan L,D-transpeptidase activity"/>
    <property type="evidence" value="ECO:0007669"/>
    <property type="project" value="TreeGrafter"/>
</dbReference>
<dbReference type="InterPro" id="IPR012338">
    <property type="entry name" value="Beta-lactam/transpept-like"/>
</dbReference>
<proteinExistence type="inferred from homology"/>
<sequence length="693" mass="76191">MRWFGKPGSRPDGGSARNYLSLRINLFFFGTFFIFCIIIIRLAGLQFVESPELTEVEASRETKDVPLAAIRGIIHAAGGENIAYSTSIQSLYLTLTKEYTAKAKNKDTGVYDFTAEAKASTNSLVARLTSVFNEYGDPSAKKLSQEDILALLDLDYKKSLGYVPRKIKTGLTVKEVAHLMENKERYPGLAVVEESVRHYDKDTVAVQTVGYMKLFRSTEDYDIYKNIRNAMKQTGADPGLAYREDEFVGIYGLEQQYQRELRGKNGYQTLSVNPQNMAEEVIASVPPVKGNDIWMTINKSVQMKTEQAIMDQISWLHTNPVQGKYHPDALTGYAVAMEVDTGNVVAMASMPDYDTNVWNAEKLLPEVYEKIKNNNQNGTINQNTSGVSGNGLKSLIFLGSTIKPLSVLIGLNEGLFTTTDTYIDKGIAYFGKDDSSSVSNSSGHVLGPLDPAKAIQESSNAFMVDWVGNALYKKYQGEGIAVWDKYMKAFGLGVSTQSGLPGESAGVADYINTKQAGSVQAALVFASFGQKGKYTALQLAQYTATLANEGERIKPQLVSRITDAEGHTVKEFGREVLDKITFDPSYWKEIKQGMNTSVKVFDGFPYDFARKTGTSEMDAYGAVRDNGVFIAYAPREHPKLAVAVIIPEGGFGSNSAAPVARKIFEAYDLEYGLDGVPKKNLPPVTQVQESTVN</sequence>
<evidence type="ECO:0000313" key="15">
    <source>
        <dbReference type="Proteomes" id="UP000029518"/>
    </source>
</evidence>
<evidence type="ECO:0000259" key="13">
    <source>
        <dbReference type="Pfam" id="PF03717"/>
    </source>
</evidence>
<accession>A0A089LKV7</accession>
<dbReference type="GO" id="GO:0005886">
    <property type="term" value="C:plasma membrane"/>
    <property type="evidence" value="ECO:0007669"/>
    <property type="project" value="UniProtKB-SubCell"/>
</dbReference>
<dbReference type="RefSeq" id="WP_042217321.1">
    <property type="nucleotide sequence ID" value="NZ_CP009285.1"/>
</dbReference>
<dbReference type="GO" id="GO:0008360">
    <property type="term" value="P:regulation of cell shape"/>
    <property type="evidence" value="ECO:0007669"/>
    <property type="project" value="UniProtKB-KW"/>
</dbReference>
<evidence type="ECO:0000256" key="4">
    <source>
        <dbReference type="ARBA" id="ARBA00022475"/>
    </source>
</evidence>
<dbReference type="SUPFAM" id="SSF56601">
    <property type="entry name" value="beta-lactamase/transpeptidase-like"/>
    <property type="match status" value="1"/>
</dbReference>
<dbReference type="GO" id="GO:0009252">
    <property type="term" value="P:peptidoglycan biosynthetic process"/>
    <property type="evidence" value="ECO:0007669"/>
    <property type="project" value="UniProtKB-KW"/>
</dbReference>
<dbReference type="EMBL" id="CP009285">
    <property type="protein sequence ID" value="AIQ60730.1"/>
    <property type="molecule type" value="Genomic_DNA"/>
</dbReference>
<keyword evidence="6" id="KW-0133">Cell shape</keyword>
<reference evidence="14" key="1">
    <citation type="submission" date="2014-08" db="EMBL/GenBank/DDBJ databases">
        <title>Comparative genomics of the Paenibacillus odorifer group.</title>
        <authorList>
            <person name="den Bakker H.C."/>
            <person name="Tsai Y.-C.Y.-C."/>
            <person name="Martin N."/>
            <person name="Korlach J."/>
            <person name="Wiedmann M."/>
        </authorList>
    </citation>
    <scope>NUCLEOTIDE SEQUENCE [LARGE SCALE GENOMIC DNA]</scope>
    <source>
        <strain evidence="14">DSM 13188</strain>
    </source>
</reference>
<dbReference type="GO" id="GO:0071555">
    <property type="term" value="P:cell wall organization"/>
    <property type="evidence" value="ECO:0007669"/>
    <property type="project" value="UniProtKB-KW"/>
</dbReference>
<evidence type="ECO:0000256" key="8">
    <source>
        <dbReference type="ARBA" id="ARBA00022989"/>
    </source>
</evidence>
<dbReference type="SUPFAM" id="SSF56519">
    <property type="entry name" value="Penicillin binding protein dimerisation domain"/>
    <property type="match status" value="1"/>
</dbReference>
<evidence type="ECO:0000256" key="9">
    <source>
        <dbReference type="ARBA" id="ARBA00023136"/>
    </source>
</evidence>
<feature type="domain" description="Penicillin-binding protein transpeptidase" evidence="12">
    <location>
        <begin position="332"/>
        <end position="665"/>
    </location>
</feature>
<dbReference type="AlphaFoldDB" id="A0A089LKV7"/>
<dbReference type="Pfam" id="PF03717">
    <property type="entry name" value="PBP_dimer"/>
    <property type="match status" value="1"/>
</dbReference>
<keyword evidence="9 11" id="KW-0472">Membrane</keyword>
<gene>
    <name evidence="14" type="ORF">PBOR_30200</name>
</gene>
<feature type="domain" description="Penicillin-binding protein dimerisation" evidence="13">
    <location>
        <begin position="68"/>
        <end position="278"/>
    </location>
</feature>
<keyword evidence="15" id="KW-1185">Reference proteome</keyword>
<evidence type="ECO:0000256" key="10">
    <source>
        <dbReference type="ARBA" id="ARBA00023316"/>
    </source>
</evidence>
<dbReference type="InterPro" id="IPR005311">
    <property type="entry name" value="PBP_dimer"/>
</dbReference>
<dbReference type="Pfam" id="PF00905">
    <property type="entry name" value="Transpeptidase"/>
    <property type="match status" value="1"/>
</dbReference>
<dbReference type="InterPro" id="IPR001460">
    <property type="entry name" value="PCN-bd_Tpept"/>
</dbReference>
<evidence type="ECO:0000256" key="5">
    <source>
        <dbReference type="ARBA" id="ARBA00022692"/>
    </source>
</evidence>
<keyword evidence="8 11" id="KW-1133">Transmembrane helix</keyword>
<dbReference type="GO" id="GO:0008658">
    <property type="term" value="F:penicillin binding"/>
    <property type="evidence" value="ECO:0007669"/>
    <property type="project" value="InterPro"/>
</dbReference>
<keyword evidence="5 11" id="KW-0812">Transmembrane</keyword>
<evidence type="ECO:0000259" key="12">
    <source>
        <dbReference type="Pfam" id="PF00905"/>
    </source>
</evidence>
<keyword evidence="10" id="KW-0961">Cell wall biogenesis/degradation</keyword>
<dbReference type="PANTHER" id="PTHR30627:SF2">
    <property type="entry name" value="PEPTIDOGLYCAN D,D-TRANSPEPTIDASE MRDA"/>
    <property type="match status" value="1"/>
</dbReference>
<dbReference type="InterPro" id="IPR050515">
    <property type="entry name" value="Beta-lactam/transpept"/>
</dbReference>
<dbReference type="Proteomes" id="UP000029518">
    <property type="component" value="Chromosome"/>
</dbReference>
<keyword evidence="4" id="KW-1003">Cell membrane</keyword>
<dbReference type="InterPro" id="IPR036138">
    <property type="entry name" value="PBP_dimer_sf"/>
</dbReference>
<dbReference type="KEGG" id="pbd:PBOR_30200"/>
<dbReference type="Gene3D" id="3.90.1310.10">
    <property type="entry name" value="Penicillin-binding protein 2a (Domain 2)"/>
    <property type="match status" value="1"/>
</dbReference>
<evidence type="ECO:0000313" key="14">
    <source>
        <dbReference type="EMBL" id="AIQ60730.1"/>
    </source>
</evidence>
<keyword evidence="14" id="KW-0131">Cell cycle</keyword>
<dbReference type="Gene3D" id="3.40.710.10">
    <property type="entry name" value="DD-peptidase/beta-lactamase superfamily"/>
    <property type="match status" value="1"/>
</dbReference>
<protein>
    <submittedName>
        <fullName evidence="14">Cell division protein FtsI</fullName>
    </submittedName>
</protein>
<evidence type="ECO:0000256" key="11">
    <source>
        <dbReference type="SAM" id="Phobius"/>
    </source>
</evidence>
<dbReference type="GO" id="GO:0051301">
    <property type="term" value="P:cell division"/>
    <property type="evidence" value="ECO:0007669"/>
    <property type="project" value="UniProtKB-KW"/>
</dbReference>